<accession>A0ABS1YC96</accession>
<keyword evidence="3" id="KW-1185">Reference proteome</keyword>
<reference evidence="2 3" key="1">
    <citation type="submission" date="2021-01" db="EMBL/GenBank/DDBJ databases">
        <title>Draft genome sequence of Micromonospora sp. strain STR1s_6.</title>
        <authorList>
            <person name="Karlyshev A."/>
            <person name="Jawad R."/>
        </authorList>
    </citation>
    <scope>NUCLEOTIDE SEQUENCE [LARGE SCALE GENOMIC DNA]</scope>
    <source>
        <strain evidence="2 3">STR1S-6</strain>
    </source>
</reference>
<proteinExistence type="predicted"/>
<feature type="region of interest" description="Disordered" evidence="1">
    <location>
        <begin position="33"/>
        <end position="53"/>
    </location>
</feature>
<protein>
    <submittedName>
        <fullName evidence="2">Uncharacterized protein</fullName>
    </submittedName>
</protein>
<dbReference type="Proteomes" id="UP000622245">
    <property type="component" value="Unassembled WGS sequence"/>
</dbReference>
<evidence type="ECO:0000256" key="1">
    <source>
        <dbReference type="SAM" id="MobiDB-lite"/>
    </source>
</evidence>
<dbReference type="EMBL" id="JAEVHL010000015">
    <property type="protein sequence ID" value="MBM0275004.1"/>
    <property type="molecule type" value="Genomic_DNA"/>
</dbReference>
<evidence type="ECO:0000313" key="3">
    <source>
        <dbReference type="Proteomes" id="UP000622245"/>
    </source>
</evidence>
<dbReference type="RefSeq" id="WP_203147411.1">
    <property type="nucleotide sequence ID" value="NZ_JAEVHL010000015.1"/>
</dbReference>
<organism evidence="2 3">
    <name type="scientific">Micromonospora tarensis</name>
    <dbReference type="NCBI Taxonomy" id="2806100"/>
    <lineage>
        <taxon>Bacteria</taxon>
        <taxon>Bacillati</taxon>
        <taxon>Actinomycetota</taxon>
        <taxon>Actinomycetes</taxon>
        <taxon>Micromonosporales</taxon>
        <taxon>Micromonosporaceae</taxon>
        <taxon>Micromonospora</taxon>
    </lineage>
</organism>
<comment type="caution">
    <text evidence="2">The sequence shown here is derived from an EMBL/GenBank/DDBJ whole genome shotgun (WGS) entry which is preliminary data.</text>
</comment>
<dbReference type="InterPro" id="IPR045682">
    <property type="entry name" value="DUF6193"/>
</dbReference>
<name>A0ABS1YC96_9ACTN</name>
<gene>
    <name evidence="2" type="ORF">JM949_05810</name>
</gene>
<evidence type="ECO:0000313" key="2">
    <source>
        <dbReference type="EMBL" id="MBM0275004.1"/>
    </source>
</evidence>
<sequence length="226" mass="24262">MTDLPGGPGSDLYPDLVSAGGLVPALQQAARRQPADQGLQWGDDRGGDGWSASVSSNHGGIAVSVVVDRRAFSVTITVRGTTWAAGVTSDLSEVVRVADAWHGGVTLRELNKQFPFMTYDRMAEAYEGGDPLAVQWELLLHDEDLAVIRPLLEAAHAHPRLRHLSPSVSHRTVLFLESNPEDRSAPMIKILRTGDGRFQLEGTGVPESQQSMPLGDVLVRAASALP</sequence>
<dbReference type="Pfam" id="PF19692">
    <property type="entry name" value="DUF6193"/>
    <property type="match status" value="1"/>
</dbReference>